<evidence type="ECO:0000259" key="6">
    <source>
        <dbReference type="PROSITE" id="PS50851"/>
    </source>
</evidence>
<gene>
    <name evidence="7" type="ordered locus">DEFDS_P182</name>
</gene>
<evidence type="ECO:0000313" key="8">
    <source>
        <dbReference type="Proteomes" id="UP000001520"/>
    </source>
</evidence>
<dbReference type="PROSITE" id="PS50851">
    <property type="entry name" value="CHEW"/>
    <property type="match status" value="1"/>
</dbReference>
<keyword evidence="8" id="KW-1185">Reference proteome</keyword>
<comment type="subcellular location">
    <subcellularLocation>
        <location evidence="1">Cytoplasm</location>
    </subcellularLocation>
</comment>
<dbReference type="PANTHER" id="PTHR22617:SF23">
    <property type="entry name" value="CHEMOTAXIS PROTEIN CHEW"/>
    <property type="match status" value="1"/>
</dbReference>
<dbReference type="Gene3D" id="2.30.30.40">
    <property type="entry name" value="SH3 Domains"/>
    <property type="match status" value="1"/>
</dbReference>
<dbReference type="GO" id="GO:0005829">
    <property type="term" value="C:cytosol"/>
    <property type="evidence" value="ECO:0007669"/>
    <property type="project" value="TreeGrafter"/>
</dbReference>
<evidence type="ECO:0000256" key="5">
    <source>
        <dbReference type="SAM" id="MobiDB-lite"/>
    </source>
</evidence>
<reference evidence="7 8" key="1">
    <citation type="journal article" date="2010" name="DNA Res.">
        <title>Bacterial lifestyle in a deep-sea hydrothermal vent chimney revealed by the genome sequence of the thermophilic bacterium Deferribacter desulfuricans SSM1.</title>
        <authorList>
            <person name="Takaki Y."/>
            <person name="Shimamura S."/>
            <person name="Nakagawa S."/>
            <person name="Fukuhara Y."/>
            <person name="Horikawa H."/>
            <person name="Ankai A."/>
            <person name="Harada T."/>
            <person name="Hosoyama A."/>
            <person name="Oguchi A."/>
            <person name="Fukui S."/>
            <person name="Fujita N."/>
            <person name="Takami H."/>
            <person name="Takai K."/>
        </authorList>
    </citation>
    <scope>NUCLEOTIDE SEQUENCE [LARGE SCALE GENOMIC DNA]</scope>
    <source>
        <strain evidence="8">DSM 14783 / JCM 11476 / NBRC 101012 / SSM1</strain>
        <plasmid evidence="8">Plasmid megaplasmid pDF308</plasmid>
    </source>
</reference>
<dbReference type="RefSeq" id="WP_013009018.1">
    <property type="nucleotide sequence ID" value="NC_013940.1"/>
</dbReference>
<dbReference type="OrthoDB" id="9794382at2"/>
<dbReference type="Pfam" id="PF01584">
    <property type="entry name" value="CheW"/>
    <property type="match status" value="1"/>
</dbReference>
<name>D3PF10_DEFDS</name>
<dbReference type="KEGG" id="ddf:DEFDS_P182"/>
<accession>D3PF10</accession>
<evidence type="ECO:0000256" key="1">
    <source>
        <dbReference type="ARBA" id="ARBA00004496"/>
    </source>
</evidence>
<dbReference type="Gene3D" id="2.40.50.180">
    <property type="entry name" value="CheA-289, Domain 4"/>
    <property type="match status" value="1"/>
</dbReference>
<dbReference type="HOGENOM" id="CLU_073283_0_0_0"/>
<dbReference type="Proteomes" id="UP000001520">
    <property type="component" value="Plasmid megaplasmid pDF308"/>
</dbReference>
<feature type="region of interest" description="Disordered" evidence="5">
    <location>
        <begin position="200"/>
        <end position="223"/>
    </location>
</feature>
<sequence length="272" mass="31414">MIADIKLPNDVEANNHLITDTSEEEIQIVGFKLGEEEYAIDILKIQEIIKMTEVTTVPRTEYFVLGVMNLRGKVIPVVDLRLRFNLDKSDFDKNTRIIIANFEKESIGFVVDELTEVMRINKNIVEPAPPLVSSIGDEYILGICKYNDRLILLLDIDYVIFKENRSESYLKKILKSDSDDFDNENKKFLGDYLNEGIHKGTEENVKNKNNKENKDNRDTDNKKLINNIESNSKENLNNDSNDLSIDELIAIELAKREKETEELLKKKKNKDD</sequence>
<evidence type="ECO:0000256" key="2">
    <source>
        <dbReference type="ARBA" id="ARBA00021483"/>
    </source>
</evidence>
<organism evidence="7 8">
    <name type="scientific">Deferribacter desulfuricans (strain DSM 14783 / JCM 11476 / NBRC 101012 / SSM1)</name>
    <dbReference type="NCBI Taxonomy" id="639282"/>
    <lineage>
        <taxon>Bacteria</taxon>
        <taxon>Pseudomonadati</taxon>
        <taxon>Deferribacterota</taxon>
        <taxon>Deferribacteres</taxon>
        <taxon>Deferribacterales</taxon>
        <taxon>Deferribacteraceae</taxon>
        <taxon>Deferribacter</taxon>
    </lineage>
</organism>
<dbReference type="GO" id="GO:0006935">
    <property type="term" value="P:chemotaxis"/>
    <property type="evidence" value="ECO:0007669"/>
    <property type="project" value="UniProtKB-KW"/>
</dbReference>
<evidence type="ECO:0000256" key="3">
    <source>
        <dbReference type="ARBA" id="ARBA00022490"/>
    </source>
</evidence>
<protein>
    <recommendedName>
        <fullName evidence="2">Chemotaxis protein CheW</fullName>
    </recommendedName>
</protein>
<dbReference type="PANTHER" id="PTHR22617">
    <property type="entry name" value="CHEMOTAXIS SENSOR HISTIDINE KINASE-RELATED"/>
    <property type="match status" value="1"/>
</dbReference>
<dbReference type="eggNOG" id="COG0835">
    <property type="taxonomic scope" value="Bacteria"/>
</dbReference>
<dbReference type="InterPro" id="IPR002545">
    <property type="entry name" value="CheW-lke_dom"/>
</dbReference>
<geneLocation type="plasmid" evidence="7 8">
    <name>megaplasmid pDF308</name>
</geneLocation>
<dbReference type="InterPro" id="IPR039315">
    <property type="entry name" value="CheW"/>
</dbReference>
<evidence type="ECO:0000256" key="4">
    <source>
        <dbReference type="ARBA" id="ARBA00022500"/>
    </source>
</evidence>
<dbReference type="SMART" id="SM00260">
    <property type="entry name" value="CheW"/>
    <property type="match status" value="1"/>
</dbReference>
<keyword evidence="7" id="KW-0614">Plasmid</keyword>
<evidence type="ECO:0000313" key="7">
    <source>
        <dbReference type="EMBL" id="BAI81802.1"/>
    </source>
</evidence>
<dbReference type="AlphaFoldDB" id="D3PF10"/>
<dbReference type="GO" id="GO:0007165">
    <property type="term" value="P:signal transduction"/>
    <property type="evidence" value="ECO:0007669"/>
    <property type="project" value="InterPro"/>
</dbReference>
<dbReference type="CDD" id="cd00732">
    <property type="entry name" value="CheW"/>
    <property type="match status" value="1"/>
</dbReference>
<keyword evidence="3" id="KW-0963">Cytoplasm</keyword>
<keyword evidence="4" id="KW-0145">Chemotaxis</keyword>
<feature type="domain" description="CheW-like" evidence="6">
    <location>
        <begin position="25"/>
        <end position="165"/>
    </location>
</feature>
<dbReference type="FunFam" id="2.40.50.180:FF:000002">
    <property type="entry name" value="Chemotaxis protein CheW"/>
    <property type="match status" value="1"/>
</dbReference>
<proteinExistence type="predicted"/>
<dbReference type="SUPFAM" id="SSF50341">
    <property type="entry name" value="CheW-like"/>
    <property type="match status" value="1"/>
</dbReference>
<dbReference type="EMBL" id="AP011530">
    <property type="protein sequence ID" value="BAI81802.1"/>
    <property type="molecule type" value="Genomic_DNA"/>
</dbReference>
<dbReference type="InterPro" id="IPR036061">
    <property type="entry name" value="CheW-like_dom_sf"/>
</dbReference>